<name>A0A4R2HYX4_9ACTN</name>
<dbReference type="Gene3D" id="3.30.70.2740">
    <property type="match status" value="1"/>
</dbReference>
<dbReference type="SUPFAM" id="SSF46548">
    <property type="entry name" value="alpha-helical ferredoxin"/>
    <property type="match status" value="1"/>
</dbReference>
<dbReference type="InterPro" id="IPR036318">
    <property type="entry name" value="FAD-bd_PCMH-like_sf"/>
</dbReference>
<dbReference type="InterPro" id="IPR016166">
    <property type="entry name" value="FAD-bd_PCMH"/>
</dbReference>
<keyword evidence="5" id="KW-0560">Oxidoreductase</keyword>
<evidence type="ECO:0000256" key="5">
    <source>
        <dbReference type="ARBA" id="ARBA00023002"/>
    </source>
</evidence>
<dbReference type="AlphaFoldDB" id="A0A4R2HYX4"/>
<dbReference type="Proteomes" id="UP000294508">
    <property type="component" value="Unassembled WGS sequence"/>
</dbReference>
<dbReference type="GO" id="GO:0071949">
    <property type="term" value="F:FAD binding"/>
    <property type="evidence" value="ECO:0007669"/>
    <property type="project" value="InterPro"/>
</dbReference>
<evidence type="ECO:0000256" key="2">
    <source>
        <dbReference type="ARBA" id="ARBA00022630"/>
    </source>
</evidence>
<keyword evidence="3" id="KW-0479">Metal-binding</keyword>
<dbReference type="InterPro" id="IPR016169">
    <property type="entry name" value="FAD-bd_PCMH_sub2"/>
</dbReference>
<dbReference type="Pfam" id="PF02754">
    <property type="entry name" value="CCG"/>
    <property type="match status" value="1"/>
</dbReference>
<feature type="compositionally biased region" description="Gly residues" evidence="8">
    <location>
        <begin position="177"/>
        <end position="194"/>
    </location>
</feature>
<evidence type="ECO:0000259" key="9">
    <source>
        <dbReference type="PROSITE" id="PS51387"/>
    </source>
</evidence>
<dbReference type="PROSITE" id="PS00198">
    <property type="entry name" value="4FE4S_FER_1"/>
    <property type="match status" value="1"/>
</dbReference>
<keyword evidence="2" id="KW-0285">Flavoprotein</keyword>
<dbReference type="GO" id="GO:0004458">
    <property type="term" value="F:D-lactate dehydrogenase (cytochrome) activity"/>
    <property type="evidence" value="ECO:0007669"/>
    <property type="project" value="TreeGrafter"/>
</dbReference>
<dbReference type="EMBL" id="SLWN01000001">
    <property type="protein sequence ID" value="TCO35295.1"/>
    <property type="molecule type" value="Genomic_DNA"/>
</dbReference>
<dbReference type="SUPFAM" id="SSF55103">
    <property type="entry name" value="FAD-linked oxidases, C-terminal domain"/>
    <property type="match status" value="1"/>
</dbReference>
<feature type="region of interest" description="Disordered" evidence="8">
    <location>
        <begin position="177"/>
        <end position="201"/>
    </location>
</feature>
<dbReference type="PANTHER" id="PTHR11748:SF119">
    <property type="entry name" value="D-2-HYDROXYGLUTARATE DEHYDROGENASE"/>
    <property type="match status" value="1"/>
</dbReference>
<evidence type="ECO:0000313" key="10">
    <source>
        <dbReference type="EMBL" id="TCO35295.1"/>
    </source>
</evidence>
<dbReference type="Pfam" id="PF13183">
    <property type="entry name" value="Fer4_8"/>
    <property type="match status" value="1"/>
</dbReference>
<dbReference type="InterPro" id="IPR006094">
    <property type="entry name" value="Oxid_FAD_bind_N"/>
</dbReference>
<feature type="region of interest" description="Disordered" evidence="8">
    <location>
        <begin position="780"/>
        <end position="818"/>
    </location>
</feature>
<dbReference type="GO" id="GO:0051536">
    <property type="term" value="F:iron-sulfur cluster binding"/>
    <property type="evidence" value="ECO:0007669"/>
    <property type="project" value="UniProtKB-KW"/>
</dbReference>
<keyword evidence="7" id="KW-0411">Iron-sulfur</keyword>
<evidence type="ECO:0000256" key="3">
    <source>
        <dbReference type="ARBA" id="ARBA00022723"/>
    </source>
</evidence>
<comment type="cofactor">
    <cofactor evidence="1">
        <name>FAD</name>
        <dbReference type="ChEBI" id="CHEBI:57692"/>
    </cofactor>
</comment>
<feature type="compositionally biased region" description="Gly residues" evidence="8">
    <location>
        <begin position="802"/>
        <end position="818"/>
    </location>
</feature>
<keyword evidence="4" id="KW-0274">FAD</keyword>
<proteinExistence type="predicted"/>
<dbReference type="InterPro" id="IPR016164">
    <property type="entry name" value="FAD-linked_Oxase-like_C"/>
</dbReference>
<dbReference type="GO" id="GO:0046872">
    <property type="term" value="F:metal ion binding"/>
    <property type="evidence" value="ECO:0007669"/>
    <property type="project" value="UniProtKB-KW"/>
</dbReference>
<dbReference type="InterPro" id="IPR017900">
    <property type="entry name" value="4Fe4S_Fe_S_CS"/>
</dbReference>
<evidence type="ECO:0000313" key="11">
    <source>
        <dbReference type="Proteomes" id="UP000294508"/>
    </source>
</evidence>
<dbReference type="InterPro" id="IPR004017">
    <property type="entry name" value="Cys_rich_dom"/>
</dbReference>
<dbReference type="Gene3D" id="3.30.465.10">
    <property type="match status" value="1"/>
</dbReference>
<accession>A0A4R2HYX4</accession>
<dbReference type="Pfam" id="PF01565">
    <property type="entry name" value="FAD_binding_4"/>
    <property type="match status" value="1"/>
</dbReference>
<dbReference type="GO" id="GO:1903457">
    <property type="term" value="P:lactate catabolic process"/>
    <property type="evidence" value="ECO:0007669"/>
    <property type="project" value="TreeGrafter"/>
</dbReference>
<evidence type="ECO:0000256" key="7">
    <source>
        <dbReference type="ARBA" id="ARBA00023014"/>
    </source>
</evidence>
<evidence type="ECO:0000256" key="8">
    <source>
        <dbReference type="SAM" id="MobiDB-lite"/>
    </source>
</evidence>
<evidence type="ECO:0000256" key="1">
    <source>
        <dbReference type="ARBA" id="ARBA00001974"/>
    </source>
</evidence>
<keyword evidence="11" id="KW-1185">Reference proteome</keyword>
<dbReference type="SUPFAM" id="SSF56176">
    <property type="entry name" value="FAD-binding/transporter-associated domain-like"/>
    <property type="match status" value="1"/>
</dbReference>
<dbReference type="InterPro" id="IPR004113">
    <property type="entry name" value="FAD-bd_oxidored_4_C"/>
</dbReference>
<dbReference type="Pfam" id="PF02913">
    <property type="entry name" value="FAD-oxidase_C"/>
    <property type="match status" value="1"/>
</dbReference>
<feature type="domain" description="FAD-binding PCMH-type" evidence="9">
    <location>
        <begin position="12"/>
        <end position="323"/>
    </location>
</feature>
<gene>
    <name evidence="10" type="ORF">EV652_101175</name>
</gene>
<organism evidence="10 11">
    <name type="scientific">Kribbella steppae</name>
    <dbReference type="NCBI Taxonomy" id="2512223"/>
    <lineage>
        <taxon>Bacteria</taxon>
        <taxon>Bacillati</taxon>
        <taxon>Actinomycetota</taxon>
        <taxon>Actinomycetes</taxon>
        <taxon>Propionibacteriales</taxon>
        <taxon>Kribbellaceae</taxon>
        <taxon>Kribbella</taxon>
    </lineage>
</organism>
<dbReference type="GO" id="GO:0008720">
    <property type="term" value="F:D-lactate dehydrogenase (NAD+) activity"/>
    <property type="evidence" value="ECO:0007669"/>
    <property type="project" value="TreeGrafter"/>
</dbReference>
<evidence type="ECO:0000256" key="6">
    <source>
        <dbReference type="ARBA" id="ARBA00023004"/>
    </source>
</evidence>
<keyword evidence="6" id="KW-0408">Iron</keyword>
<sequence>MRALYAADGSNYRAVPDVVVVPADVDDLATAVAVIAAAGAPVVMRGGGTSMAGNAIGGVVVDVSRHLNRILDIDAESRTAVVEPGVVLTDLLAAARSHGLAFGADPSSGSRATLGGMIANNACGAHSVAWGTTADNLRSLDVILADGTRLTVDAGTNLPGAAGAYRGAAGMQVGGPGTQVGGSGTPPGGLGRPGPSGLPADAAGARGGAAGLHTGAAEVWASGGQAGASGALAGMQGRDVLDLRAGYAARGSREGELHRAVQAFVDRNELLIRRRFGQFTRQISGYALHRLLPEHGYNVAGLLSGSEGGLAATLGATVALTPLPKAKVLCVLGFGDSITSADCVPIVLRHGPLTMESINIDLVERLPAEVRDAAVRAGLPDGKAWLLVEMGGEDEVLAARSAQTMLDELHDSGSPATASLVTDPKAQAVLWRCRTDAAGLATRRADGAEAWGGWEDAAVPPERLGAYLRGLDDLLGRHGLSGASYGHFGEGCMHMRIDFDLLSRDGIATYRDFVEQSTDLVVELGGSVSGEHGDGRARGELLSRMYGADGVRLFAELKEIWDPAVVMNPGMIVEPPPLDLAIRHDGPAKDRRLPTIFAYPEDEHDFAQAQRRCVGIGKCRQSSGGVMCPSYQVTREEKHSTRGRAHLLWEMLQGDLITDGWRSTEVRDGLDLCLSCKGCLSDCPVNVDMATYKAEFTQHHYARRPWARPLSHWSMGWLPLWARLASPVPGLANRFARLRLTKRLGGIAPEREIPPFAHQSFTSWFAKRTQTAPLARGVATGRSAADGGDAVGGGDAASDRGTAGGQGAPGGGLDVDGRGSVGAAGRGRVVLWADTFTDRLAPEIGRAAVEVLEAAGFEVVVPDKRVCCGLTWISTGQLHKARRVLNRSLEVLAPYLADGTPIVGLEPSCTAAIRHDAPDLIADNPLADKAAKSTRTFAEFLVDSGWEPPQVGGEALVQTHCHQHAVLGFDADRRLMSAAGIDATIPDSGCCGLAGNFGFERDHYAVSKAIGERVLLPAVRSLPDATAVLADGFSCRTQIAQGTPRHAQHLAELLAQALKR</sequence>
<dbReference type="PANTHER" id="PTHR11748">
    <property type="entry name" value="D-LACTATE DEHYDROGENASE"/>
    <property type="match status" value="1"/>
</dbReference>
<reference evidence="10 11" key="1">
    <citation type="journal article" date="2015" name="Stand. Genomic Sci.">
        <title>Genomic Encyclopedia of Bacterial and Archaeal Type Strains, Phase III: the genomes of soil and plant-associated and newly described type strains.</title>
        <authorList>
            <person name="Whitman W.B."/>
            <person name="Woyke T."/>
            <person name="Klenk H.P."/>
            <person name="Zhou Y."/>
            <person name="Lilburn T.G."/>
            <person name="Beck B.J."/>
            <person name="De Vos P."/>
            <person name="Vandamme P."/>
            <person name="Eisen J.A."/>
            <person name="Garrity G."/>
            <person name="Hugenholtz P."/>
            <person name="Kyrpides N.C."/>
        </authorList>
    </citation>
    <scope>NUCLEOTIDE SEQUENCE [LARGE SCALE GENOMIC DNA]</scope>
    <source>
        <strain evidence="10 11">VKM Ac-2572</strain>
    </source>
</reference>
<evidence type="ECO:0000256" key="4">
    <source>
        <dbReference type="ARBA" id="ARBA00022827"/>
    </source>
</evidence>
<dbReference type="InterPro" id="IPR017896">
    <property type="entry name" value="4Fe4S_Fe-S-bd"/>
</dbReference>
<dbReference type="PROSITE" id="PS51387">
    <property type="entry name" value="FAD_PCMH"/>
    <property type="match status" value="1"/>
</dbReference>
<comment type="caution">
    <text evidence="10">The sequence shown here is derived from an EMBL/GenBank/DDBJ whole genome shotgun (WGS) entry which is preliminary data.</text>
</comment>
<protein>
    <submittedName>
        <fullName evidence="10">Cysteine-rich protein</fullName>
    </submittedName>
</protein>